<keyword evidence="2" id="KW-0812">Transmembrane</keyword>
<dbReference type="AlphaFoldDB" id="A0A1A9ZXL1"/>
<evidence type="ECO:0000256" key="1">
    <source>
        <dbReference type="SAM" id="MobiDB-lite"/>
    </source>
</evidence>
<dbReference type="EnsemblMetazoa" id="GPAI028263-RA">
    <property type="protein sequence ID" value="GPAI028263-PA"/>
    <property type="gene ID" value="GPAI028263"/>
</dbReference>
<reference evidence="4" key="1">
    <citation type="submission" date="2014-03" db="EMBL/GenBank/DDBJ databases">
        <authorList>
            <person name="Aksoy S."/>
            <person name="Warren W."/>
            <person name="Wilson R.K."/>
        </authorList>
    </citation>
    <scope>NUCLEOTIDE SEQUENCE [LARGE SCALE GENOMIC DNA]</scope>
    <source>
        <strain evidence="4">IAEA</strain>
    </source>
</reference>
<sequence length="201" mass="22475">MDPAEQQPAEKQGAIDKRPSSKINRKLQPITEDIIDDLPEVNSAVPKMQLHFCYNIIGLISFNWVILTTSKKSNNCVSHECMGSEGIYRNVVLFSPVACCGHLNTTHATKLGQSSHCFLQIFNDNRTVGVITENTSKAEVNEHDCPLRMISYGLICFPVFLALATALSWANRQESRTTALMLPKSLNSNVNMERRTSRSVY</sequence>
<evidence type="ECO:0000313" key="3">
    <source>
        <dbReference type="EnsemblMetazoa" id="GPAI028263-PA"/>
    </source>
</evidence>
<evidence type="ECO:0000313" key="4">
    <source>
        <dbReference type="Proteomes" id="UP000092445"/>
    </source>
</evidence>
<reference evidence="3" key="2">
    <citation type="submission" date="2020-05" db="UniProtKB">
        <authorList>
            <consortium name="EnsemblMetazoa"/>
        </authorList>
    </citation>
    <scope>IDENTIFICATION</scope>
    <source>
        <strain evidence="3">IAEA</strain>
    </source>
</reference>
<dbReference type="Proteomes" id="UP000092445">
    <property type="component" value="Unassembled WGS sequence"/>
</dbReference>
<protein>
    <submittedName>
        <fullName evidence="3">Uncharacterized protein</fullName>
    </submittedName>
</protein>
<evidence type="ECO:0000256" key="2">
    <source>
        <dbReference type="SAM" id="Phobius"/>
    </source>
</evidence>
<feature type="transmembrane region" description="Helical" evidence="2">
    <location>
        <begin position="149"/>
        <end position="170"/>
    </location>
</feature>
<name>A0A1A9ZXL1_GLOPL</name>
<proteinExistence type="predicted"/>
<keyword evidence="4" id="KW-1185">Reference proteome</keyword>
<feature type="region of interest" description="Disordered" evidence="1">
    <location>
        <begin position="1"/>
        <end position="22"/>
    </location>
</feature>
<keyword evidence="2" id="KW-1133">Transmembrane helix</keyword>
<keyword evidence="2" id="KW-0472">Membrane</keyword>
<accession>A0A1A9ZXL1</accession>
<dbReference type="VEuPathDB" id="VectorBase:GPAI028263"/>
<organism evidence="3 4">
    <name type="scientific">Glossina pallidipes</name>
    <name type="common">Tsetse fly</name>
    <dbReference type="NCBI Taxonomy" id="7398"/>
    <lineage>
        <taxon>Eukaryota</taxon>
        <taxon>Metazoa</taxon>
        <taxon>Ecdysozoa</taxon>
        <taxon>Arthropoda</taxon>
        <taxon>Hexapoda</taxon>
        <taxon>Insecta</taxon>
        <taxon>Pterygota</taxon>
        <taxon>Neoptera</taxon>
        <taxon>Endopterygota</taxon>
        <taxon>Diptera</taxon>
        <taxon>Brachycera</taxon>
        <taxon>Muscomorpha</taxon>
        <taxon>Hippoboscoidea</taxon>
        <taxon>Glossinidae</taxon>
        <taxon>Glossina</taxon>
    </lineage>
</organism>